<dbReference type="Proteomes" id="UP000308133">
    <property type="component" value="Unassembled WGS sequence"/>
</dbReference>
<gene>
    <name evidence="2" type="ORF">C1H76_9181</name>
</gene>
<feature type="region of interest" description="Disordered" evidence="1">
    <location>
        <begin position="1010"/>
        <end position="1039"/>
    </location>
</feature>
<name>A0A4V6DU68_9PEZI</name>
<feature type="region of interest" description="Disordered" evidence="1">
    <location>
        <begin position="1159"/>
        <end position="1194"/>
    </location>
</feature>
<feature type="compositionally biased region" description="Gly residues" evidence="1">
    <location>
        <begin position="446"/>
        <end position="459"/>
    </location>
</feature>
<feature type="region of interest" description="Disordered" evidence="1">
    <location>
        <begin position="253"/>
        <end position="320"/>
    </location>
</feature>
<proteinExistence type="predicted"/>
<dbReference type="AlphaFoldDB" id="A0A4V6DU68"/>
<feature type="compositionally biased region" description="Gly residues" evidence="1">
    <location>
        <begin position="1015"/>
        <end position="1039"/>
    </location>
</feature>
<reference evidence="2 3" key="1">
    <citation type="submission" date="2018-02" db="EMBL/GenBank/DDBJ databases">
        <title>Draft genome sequences of Elsinoe sp., causing black scab on jojoba.</title>
        <authorList>
            <person name="Stodart B."/>
            <person name="Jeffress S."/>
            <person name="Ash G."/>
            <person name="Arun Chinnappa K."/>
        </authorList>
    </citation>
    <scope>NUCLEOTIDE SEQUENCE [LARGE SCALE GENOMIC DNA]</scope>
    <source>
        <strain evidence="2 3">Hillstone_2</strain>
    </source>
</reference>
<dbReference type="EMBL" id="PTQR01000128">
    <property type="protein sequence ID" value="TKX18392.1"/>
    <property type="molecule type" value="Genomic_DNA"/>
</dbReference>
<feature type="compositionally biased region" description="Low complexity" evidence="1">
    <location>
        <begin position="856"/>
        <end position="867"/>
    </location>
</feature>
<sequence>MALSSNSWVTSSIPSTRPTSSLLYTNLTSTALNDTGIATTWQGFPVSSQYTNLLPSGCTALIAPAFQTWTVDNNYPPIGTTYIYVNPAANTTSTSVTCEPSILEEVKTSKFSQLGGWYGASLNADCKIEAEYAPRLGYNTSWAPPVATWPGPTTLFEVGGILSMNHVDSLGNFMTWSTTLPELIWYTKDDQWWETYSLYDAAQDKIFTTSMLHMPDLSNLLPDVTDLKTCQRIFWMTTPSTLTYANFLTERPRNTCTRTDHPYRRPSSPGGLPANSDNNLPAVPKPTADPGSGSSSNSGDGSDPGAGIPKPSPPQPTTISHLILPGAASAAGQSKTLLPGAAPITVSDRAFYLDRGGMVHIAPVATLMPGVGLVDSDGSRTGSDGAEMAGIRSGQGPGAIAGVRVVDQSRATMVPLSVLERTGRVDALGVDLGVGVGRSVDMPGGKEAGSGHASGGSNGGVLWSQKASQGQSQDGGQGSSIGASGSAGASGDGTGADIGKMISDIGKWIAAGLGGGMAGSEVSWSVDRVSSSPGFETEKTTGGGFLPQNGGIARTGANGRGIGGSRNGSVVPFTGDAVGKCIRALALTTSLAANASWSNLTVTTPTITSSDPRTCFVVLNPVYATWVPTPDNGTVGTSYLYVDADVGTTSTSVTCNQSAFADQFSSRWSKSRYYYTETMDSNCNQVWPIVNAPHWLWDSSQSYLQSASWPGPSTMLDIGHMIVFAGGTEGLTPMQTLPTPIYYTDTELTRLTALPTDDPLYYLQDKNLFLMPKFSNYFPNNTALKTCTRFLWETSPNTLTYANFLTQTITVHSTPAGTLTTMPLPQPTHVPGQGPSVAMPTPTKLAGAPGGPIWPGSSQGSGEQGSSSGAGAGSGGDTDSGDSGAISGSGSNSGSSGSGSSGSGSSGSNGNSRSNGSSGSNGNSDLNNPNSNSNNLNPGATNNINPAAAGADNSPPSPTNPPNLILAGSQTLRPGASPLTVSSLLISLDQAGMIHITSLRAGANVAGQPGHTPALGGGGSYPGSLGGSDGSGGSGSFGSHGASGGSGRYGGVGVASDGSRTMLVPVSVIAQFGGLDAFGVSMEVAVGGETGQGVTWSVGVGGGIGGSLGGGGVGTGIGAEGVGQRVAEMGRWIAAGLGGEGGLGWLTAGAAVGGEYGASGEGRKSGGGSQETGSGGSAGGSDGDAGSGGGGRDSAGRNGSVVAFTGGAGRIDGHSCRIGLMGLVAGCIGTALLLL</sequence>
<feature type="compositionally biased region" description="Basic and acidic residues" evidence="1">
    <location>
        <begin position="253"/>
        <end position="263"/>
    </location>
</feature>
<evidence type="ECO:0000256" key="1">
    <source>
        <dbReference type="SAM" id="MobiDB-lite"/>
    </source>
</evidence>
<comment type="caution">
    <text evidence="2">The sequence shown here is derived from an EMBL/GenBank/DDBJ whole genome shotgun (WGS) entry which is preliminary data.</text>
</comment>
<organism evidence="2 3">
    <name type="scientific">Elsinoe australis</name>
    <dbReference type="NCBI Taxonomy" id="40998"/>
    <lineage>
        <taxon>Eukaryota</taxon>
        <taxon>Fungi</taxon>
        <taxon>Dikarya</taxon>
        <taxon>Ascomycota</taxon>
        <taxon>Pezizomycotina</taxon>
        <taxon>Dothideomycetes</taxon>
        <taxon>Dothideomycetidae</taxon>
        <taxon>Myriangiales</taxon>
        <taxon>Elsinoaceae</taxon>
        <taxon>Elsinoe</taxon>
    </lineage>
</organism>
<protein>
    <submittedName>
        <fullName evidence="2">Uncharacterized protein</fullName>
    </submittedName>
</protein>
<feature type="compositionally biased region" description="Low complexity" evidence="1">
    <location>
        <begin position="288"/>
        <end position="307"/>
    </location>
</feature>
<feature type="compositionally biased region" description="Gly residues" evidence="1">
    <location>
        <begin position="1159"/>
        <end position="1193"/>
    </location>
</feature>
<feature type="region of interest" description="Disordered" evidence="1">
    <location>
        <begin position="531"/>
        <end position="566"/>
    </location>
</feature>
<feature type="compositionally biased region" description="Low complexity" evidence="1">
    <location>
        <begin position="908"/>
        <end position="943"/>
    </location>
</feature>
<feature type="compositionally biased region" description="Gly residues" evidence="1">
    <location>
        <begin position="896"/>
        <end position="907"/>
    </location>
</feature>
<evidence type="ECO:0000313" key="2">
    <source>
        <dbReference type="EMBL" id="TKX18392.1"/>
    </source>
</evidence>
<feature type="compositionally biased region" description="Low complexity" evidence="1">
    <location>
        <begin position="881"/>
        <end position="895"/>
    </location>
</feature>
<accession>A0A4V6DU68</accession>
<evidence type="ECO:0000313" key="3">
    <source>
        <dbReference type="Proteomes" id="UP000308133"/>
    </source>
</evidence>
<feature type="compositionally biased region" description="Gly residues" evidence="1">
    <location>
        <begin position="868"/>
        <end position="878"/>
    </location>
</feature>
<feature type="region of interest" description="Disordered" evidence="1">
    <location>
        <begin position="818"/>
        <end position="971"/>
    </location>
</feature>
<feature type="region of interest" description="Disordered" evidence="1">
    <location>
        <begin position="441"/>
        <end position="490"/>
    </location>
</feature>